<reference evidence="1 2" key="1">
    <citation type="submission" date="2021-06" db="EMBL/GenBank/DDBJ databases">
        <title>Caerostris extrusa draft genome.</title>
        <authorList>
            <person name="Kono N."/>
            <person name="Arakawa K."/>
        </authorList>
    </citation>
    <scope>NUCLEOTIDE SEQUENCE [LARGE SCALE GENOMIC DNA]</scope>
</reference>
<comment type="caution">
    <text evidence="1">The sequence shown here is derived from an EMBL/GenBank/DDBJ whole genome shotgun (WGS) entry which is preliminary data.</text>
</comment>
<organism evidence="1 2">
    <name type="scientific">Caerostris extrusa</name>
    <name type="common">Bark spider</name>
    <name type="synonym">Caerostris bankana</name>
    <dbReference type="NCBI Taxonomy" id="172846"/>
    <lineage>
        <taxon>Eukaryota</taxon>
        <taxon>Metazoa</taxon>
        <taxon>Ecdysozoa</taxon>
        <taxon>Arthropoda</taxon>
        <taxon>Chelicerata</taxon>
        <taxon>Arachnida</taxon>
        <taxon>Araneae</taxon>
        <taxon>Araneomorphae</taxon>
        <taxon>Entelegynae</taxon>
        <taxon>Araneoidea</taxon>
        <taxon>Araneidae</taxon>
        <taxon>Caerostris</taxon>
    </lineage>
</organism>
<dbReference type="Proteomes" id="UP001054945">
    <property type="component" value="Unassembled WGS sequence"/>
</dbReference>
<dbReference type="EMBL" id="BPLR01017488">
    <property type="protein sequence ID" value="GIY92045.1"/>
    <property type="molecule type" value="Genomic_DNA"/>
</dbReference>
<name>A0AAV4XCW1_CAEEX</name>
<protein>
    <submittedName>
        <fullName evidence="1">Uncharacterized protein</fullName>
    </submittedName>
</protein>
<gene>
    <name evidence="1" type="ORF">CEXT_53271</name>
</gene>
<evidence type="ECO:0000313" key="1">
    <source>
        <dbReference type="EMBL" id="GIY92045.1"/>
    </source>
</evidence>
<keyword evidence="2" id="KW-1185">Reference proteome</keyword>
<evidence type="ECO:0000313" key="2">
    <source>
        <dbReference type="Proteomes" id="UP001054945"/>
    </source>
</evidence>
<accession>A0AAV4XCW1</accession>
<dbReference type="AlphaFoldDB" id="A0AAV4XCW1"/>
<sequence>MLMMMSFIKKHLLFREEIPYRNQKPIREFSPSKWNCLREWGSLQPFRSNSIKKELSIALSAASKIETTSILYESRRFRTANW</sequence>
<proteinExistence type="predicted"/>